<dbReference type="AlphaFoldDB" id="A0AAE1UGF8"/>
<evidence type="ECO:0000313" key="1">
    <source>
        <dbReference type="EMBL" id="KAK4319311.1"/>
    </source>
</evidence>
<organism evidence="1 2">
    <name type="scientific">Petrolisthes manimaculis</name>
    <dbReference type="NCBI Taxonomy" id="1843537"/>
    <lineage>
        <taxon>Eukaryota</taxon>
        <taxon>Metazoa</taxon>
        <taxon>Ecdysozoa</taxon>
        <taxon>Arthropoda</taxon>
        <taxon>Crustacea</taxon>
        <taxon>Multicrustacea</taxon>
        <taxon>Malacostraca</taxon>
        <taxon>Eumalacostraca</taxon>
        <taxon>Eucarida</taxon>
        <taxon>Decapoda</taxon>
        <taxon>Pleocyemata</taxon>
        <taxon>Anomura</taxon>
        <taxon>Galatheoidea</taxon>
        <taxon>Porcellanidae</taxon>
        <taxon>Petrolisthes</taxon>
    </lineage>
</organism>
<evidence type="ECO:0000313" key="2">
    <source>
        <dbReference type="Proteomes" id="UP001292094"/>
    </source>
</evidence>
<dbReference type="Proteomes" id="UP001292094">
    <property type="component" value="Unassembled WGS sequence"/>
</dbReference>
<name>A0AAE1UGF8_9EUCA</name>
<keyword evidence="2" id="KW-1185">Reference proteome</keyword>
<gene>
    <name evidence="1" type="ORF">Pmani_009770</name>
</gene>
<protein>
    <submittedName>
        <fullName evidence="1">Uncharacterized protein</fullName>
    </submittedName>
</protein>
<sequence length="234" mass="25392">MTAAGLVCVPSEVPVTVCPATLDLTVQPTVRPIHDRYRPRFAVREDSVILNSNYEGKLFLMTPRIHQQGVVYKAVAEDGDLGLTCPLGPGRNTRCPCATTHYTIHHPLFRIHTTSGQVFVRTGVHLAPGGRYKALIVAANANTTGANGDIMVAWGGFPGLTDHLILNVIVQLPDTLNLLLFPPQNIVWALSNIIKLLASHGDQTDNNEVSRLPVTLDLVTKLGETYHSANTYTG</sequence>
<accession>A0AAE1UGF8</accession>
<reference evidence="1" key="1">
    <citation type="submission" date="2023-11" db="EMBL/GenBank/DDBJ databases">
        <title>Genome assemblies of two species of porcelain crab, Petrolisthes cinctipes and Petrolisthes manimaculis (Anomura: Porcellanidae).</title>
        <authorList>
            <person name="Angst P."/>
        </authorList>
    </citation>
    <scope>NUCLEOTIDE SEQUENCE</scope>
    <source>
        <strain evidence="1">PB745_02</strain>
        <tissue evidence="1">Gill</tissue>
    </source>
</reference>
<comment type="caution">
    <text evidence="1">The sequence shown here is derived from an EMBL/GenBank/DDBJ whole genome shotgun (WGS) entry which is preliminary data.</text>
</comment>
<proteinExistence type="predicted"/>
<dbReference type="EMBL" id="JAWZYT010000766">
    <property type="protein sequence ID" value="KAK4319311.1"/>
    <property type="molecule type" value="Genomic_DNA"/>
</dbReference>